<dbReference type="InterPro" id="IPR039424">
    <property type="entry name" value="SBP_5"/>
</dbReference>
<dbReference type="KEGG" id="sgy:Sgly_2560"/>
<gene>
    <name evidence="6" type="ordered locus">Sgly_2560</name>
</gene>
<keyword evidence="3 4" id="KW-0732">Signal</keyword>
<evidence type="ECO:0000256" key="4">
    <source>
        <dbReference type="SAM" id="SignalP"/>
    </source>
</evidence>
<comment type="similarity">
    <text evidence="1">Belongs to the bacterial solute-binding protein 5 family.</text>
</comment>
<dbReference type="PIRSF" id="PIRSF002741">
    <property type="entry name" value="MppA"/>
    <property type="match status" value="1"/>
</dbReference>
<dbReference type="GO" id="GO:0015833">
    <property type="term" value="P:peptide transport"/>
    <property type="evidence" value="ECO:0007669"/>
    <property type="project" value="TreeGrafter"/>
</dbReference>
<dbReference type="Gene3D" id="3.40.190.10">
    <property type="entry name" value="Periplasmic binding protein-like II"/>
    <property type="match status" value="1"/>
</dbReference>
<feature type="chain" id="PRO_5039025403" evidence="4">
    <location>
        <begin position="25"/>
        <end position="509"/>
    </location>
</feature>
<evidence type="ECO:0000313" key="7">
    <source>
        <dbReference type="Proteomes" id="UP000007488"/>
    </source>
</evidence>
<evidence type="ECO:0000256" key="2">
    <source>
        <dbReference type="ARBA" id="ARBA00022448"/>
    </source>
</evidence>
<dbReference type="Proteomes" id="UP000007488">
    <property type="component" value="Chromosome"/>
</dbReference>
<dbReference type="InterPro" id="IPR000914">
    <property type="entry name" value="SBP_5_dom"/>
</dbReference>
<dbReference type="STRING" id="645991.Sgly_2560"/>
<dbReference type="PANTHER" id="PTHR30290">
    <property type="entry name" value="PERIPLASMIC BINDING COMPONENT OF ABC TRANSPORTER"/>
    <property type="match status" value="1"/>
</dbReference>
<dbReference type="eggNOG" id="COG0747">
    <property type="taxonomic scope" value="Bacteria"/>
</dbReference>
<reference evidence="6 7" key="1">
    <citation type="journal article" date="2011" name="Stand. Genomic Sci.">
        <title>Complete genome sequence of Syntrophobotulus glycolicus type strain (FlGlyR).</title>
        <authorList>
            <person name="Han C."/>
            <person name="Mwirichia R."/>
            <person name="Chertkov O."/>
            <person name="Held B."/>
            <person name="Lapidus A."/>
            <person name="Nolan M."/>
            <person name="Lucas S."/>
            <person name="Hammon N."/>
            <person name="Deshpande S."/>
            <person name="Cheng J.F."/>
            <person name="Tapia R."/>
            <person name="Goodwin L."/>
            <person name="Pitluck S."/>
            <person name="Huntemann M."/>
            <person name="Liolios K."/>
            <person name="Ivanova N."/>
            <person name="Pagani I."/>
            <person name="Mavromatis K."/>
            <person name="Ovchinikova G."/>
            <person name="Pati A."/>
            <person name="Chen A."/>
            <person name="Palaniappan K."/>
            <person name="Land M."/>
            <person name="Hauser L."/>
            <person name="Brambilla E.M."/>
            <person name="Rohde M."/>
            <person name="Spring S."/>
            <person name="Sikorski J."/>
            <person name="Goker M."/>
            <person name="Woyke T."/>
            <person name="Bristow J."/>
            <person name="Eisen J.A."/>
            <person name="Markowitz V."/>
            <person name="Hugenholtz P."/>
            <person name="Kyrpides N.C."/>
            <person name="Klenk H.P."/>
            <person name="Detter J.C."/>
        </authorList>
    </citation>
    <scope>NUCLEOTIDE SEQUENCE [LARGE SCALE GENOMIC DNA]</scope>
    <source>
        <strain evidence="7">DSM 8271 / FlGlyR</strain>
    </source>
</reference>
<reference evidence="7" key="2">
    <citation type="submission" date="2011-02" db="EMBL/GenBank/DDBJ databases">
        <title>The complete genome of Syntrophobotulus glycolicus DSM 8271.</title>
        <authorList>
            <person name="Lucas S."/>
            <person name="Copeland A."/>
            <person name="Lapidus A."/>
            <person name="Bruce D."/>
            <person name="Goodwin L."/>
            <person name="Pitluck S."/>
            <person name="Kyrpides N."/>
            <person name="Mavromatis K."/>
            <person name="Pagani I."/>
            <person name="Ivanova N."/>
            <person name="Mikhailova N."/>
            <person name="Chertkov O."/>
            <person name="Held B."/>
            <person name="Detter J.C."/>
            <person name="Tapia R."/>
            <person name="Han C."/>
            <person name="Land M."/>
            <person name="Hauser L."/>
            <person name="Markowitz V."/>
            <person name="Cheng J.-F."/>
            <person name="Hugenholtz P."/>
            <person name="Woyke T."/>
            <person name="Wu D."/>
            <person name="Spring S."/>
            <person name="Schroeder M."/>
            <person name="Brambilla E."/>
            <person name="Klenk H.-P."/>
            <person name="Eisen J.A."/>
        </authorList>
    </citation>
    <scope>NUCLEOTIDE SEQUENCE [LARGE SCALE GENOMIC DNA]</scope>
    <source>
        <strain evidence="7">DSM 8271 / FlGlyR</strain>
    </source>
</reference>
<dbReference type="GO" id="GO:0043190">
    <property type="term" value="C:ATP-binding cassette (ABC) transporter complex"/>
    <property type="evidence" value="ECO:0007669"/>
    <property type="project" value="InterPro"/>
</dbReference>
<dbReference type="Gene3D" id="3.10.105.10">
    <property type="entry name" value="Dipeptide-binding Protein, Domain 3"/>
    <property type="match status" value="1"/>
</dbReference>
<dbReference type="PROSITE" id="PS51257">
    <property type="entry name" value="PROKAR_LIPOPROTEIN"/>
    <property type="match status" value="1"/>
</dbReference>
<dbReference type="Pfam" id="PF00496">
    <property type="entry name" value="SBP_bac_5"/>
    <property type="match status" value="1"/>
</dbReference>
<evidence type="ECO:0000313" key="6">
    <source>
        <dbReference type="EMBL" id="ADY56842.1"/>
    </source>
</evidence>
<dbReference type="AlphaFoldDB" id="F0SWK2"/>
<evidence type="ECO:0000259" key="5">
    <source>
        <dbReference type="Pfam" id="PF00496"/>
    </source>
</evidence>
<feature type="signal peptide" evidence="4">
    <location>
        <begin position="1"/>
        <end position="24"/>
    </location>
</feature>
<accession>F0SWK2</accession>
<dbReference type="HOGENOM" id="CLU_017028_7_4_9"/>
<dbReference type="EMBL" id="CP002547">
    <property type="protein sequence ID" value="ADY56842.1"/>
    <property type="molecule type" value="Genomic_DNA"/>
</dbReference>
<sequence length="509" mass="56532">MIRQRFKSLSFVLLLVLMTTLSGCGTSGQTGGTEQEHRLVVDLANEPATLDPGLQYNTDSYTVYRNIFDNLLRRDSKTLEIQPWVAESWKQENENTWTFAIRSDIKFQNGAPLTAQDVAFSIRRILDKDFKSPQYANYSQITEVNASGNVVTITTDGPSPSLLAQLVNLSIVPEKYVKESGNENFNLHPIGSGAYKFSDWQKGVEINLETNPDYWQGKPSISGVRFRFVSNPASRIADLQSGQADIALALNADDIEVLKSNNDLQTLSVATERVAYLALNCLGDSPTKSVNVRQAIAYGINYESIISSLLKGYGKPVKEVLTPLSFGYDDTVEGYTYNPEKAKQLLKDAGLEKITIEFPTSPAYDQRIIQAIQGDLSKVGIDVKIVNSDQATYLKKVQDPAHNWGGIRFGIWSSGTMDAHGTILPLFRTGTVWSSYSNKEFDAAVTAAGKTTDTAVRLENYKKAFAILQEEVPGIGLWQAYNISAASKHLQWQPDAQENFFVRDMKWTN</sequence>
<name>F0SWK2_SYNGF</name>
<organism evidence="6 7">
    <name type="scientific">Syntrophobotulus glycolicus (strain DSM 8271 / FlGlyR)</name>
    <dbReference type="NCBI Taxonomy" id="645991"/>
    <lineage>
        <taxon>Bacteria</taxon>
        <taxon>Bacillati</taxon>
        <taxon>Bacillota</taxon>
        <taxon>Clostridia</taxon>
        <taxon>Eubacteriales</taxon>
        <taxon>Desulfitobacteriaceae</taxon>
        <taxon>Syntrophobotulus</taxon>
    </lineage>
</organism>
<dbReference type="InterPro" id="IPR030678">
    <property type="entry name" value="Peptide/Ni-bd"/>
</dbReference>
<proteinExistence type="inferred from homology"/>
<dbReference type="GO" id="GO:0042597">
    <property type="term" value="C:periplasmic space"/>
    <property type="evidence" value="ECO:0007669"/>
    <property type="project" value="UniProtKB-ARBA"/>
</dbReference>
<dbReference type="Gene3D" id="3.90.76.10">
    <property type="entry name" value="Dipeptide-binding Protein, Domain 1"/>
    <property type="match status" value="1"/>
</dbReference>
<keyword evidence="2" id="KW-0813">Transport</keyword>
<dbReference type="RefSeq" id="WP_013625707.1">
    <property type="nucleotide sequence ID" value="NC_015172.1"/>
</dbReference>
<dbReference type="PANTHER" id="PTHR30290:SF9">
    <property type="entry name" value="OLIGOPEPTIDE-BINDING PROTEIN APPA"/>
    <property type="match status" value="1"/>
</dbReference>
<dbReference type="GO" id="GO:1904680">
    <property type="term" value="F:peptide transmembrane transporter activity"/>
    <property type="evidence" value="ECO:0007669"/>
    <property type="project" value="TreeGrafter"/>
</dbReference>
<dbReference type="SUPFAM" id="SSF53850">
    <property type="entry name" value="Periplasmic binding protein-like II"/>
    <property type="match status" value="1"/>
</dbReference>
<feature type="domain" description="Solute-binding protein family 5" evidence="5">
    <location>
        <begin position="80"/>
        <end position="428"/>
    </location>
</feature>
<evidence type="ECO:0000256" key="1">
    <source>
        <dbReference type="ARBA" id="ARBA00005695"/>
    </source>
</evidence>
<protein>
    <submittedName>
        <fullName evidence="6">Extracellular solute-binding protein family 5</fullName>
    </submittedName>
</protein>
<dbReference type="OrthoDB" id="137511at2"/>
<keyword evidence="7" id="KW-1185">Reference proteome</keyword>
<evidence type="ECO:0000256" key="3">
    <source>
        <dbReference type="ARBA" id="ARBA00022729"/>
    </source>
</evidence>